<dbReference type="EMBL" id="FMBM01000001">
    <property type="protein sequence ID" value="SCC79855.1"/>
    <property type="molecule type" value="Genomic_DNA"/>
</dbReference>
<dbReference type="EMBL" id="LJSX01000023">
    <property type="protein sequence ID" value="KPQ09710.1"/>
    <property type="molecule type" value="Genomic_DNA"/>
</dbReference>
<sequence>MRELIIDDVDSGTSRLGRAWRLVGDTVMGGVSRGTLTQETVAGRAARRMRGSVSLENNGGFLQMALDLAPDGEVFDASGMAGLGLTVCGNGEDYNVHLRTRDLDRPWQSFRARFHAGPEWRQVTLPFSAFTAHRTEAPLRLERLHRIGLVAIGRAFEADLAIARLVFFCADDAA</sequence>
<dbReference type="OrthoDB" id="442188at2"/>
<comment type="caution">
    <text evidence="3">The sequence shown here is derived from an EMBL/GenBank/DDBJ whole genome shotgun (WGS) entry which is preliminary data.</text>
</comment>
<reference evidence="4 6" key="2">
    <citation type="submission" date="2016-08" db="EMBL/GenBank/DDBJ databases">
        <authorList>
            <person name="Varghese N."/>
            <person name="Submissions Spin"/>
        </authorList>
    </citation>
    <scope>NUCLEOTIDE SEQUENCE [LARGE SCALE GENOMIC DNA]</scope>
    <source>
        <strain evidence="4 6">HL-109</strain>
    </source>
</reference>
<comment type="similarity">
    <text evidence="1">Belongs to the CIA30 family.</text>
</comment>
<dbReference type="PANTHER" id="PTHR13194">
    <property type="entry name" value="COMPLEX I INTERMEDIATE-ASSOCIATED PROTEIN 30"/>
    <property type="match status" value="1"/>
</dbReference>
<evidence type="ECO:0000313" key="4">
    <source>
        <dbReference type="EMBL" id="SCC79855.1"/>
    </source>
</evidence>
<organism evidence="3 5">
    <name type="scientific">Saliniramus fredricksonii</name>
    <dbReference type="NCBI Taxonomy" id="1653334"/>
    <lineage>
        <taxon>Bacteria</taxon>
        <taxon>Pseudomonadati</taxon>
        <taxon>Pseudomonadota</taxon>
        <taxon>Alphaproteobacteria</taxon>
        <taxon>Hyphomicrobiales</taxon>
        <taxon>Salinarimonadaceae</taxon>
        <taxon>Saliniramus</taxon>
    </lineage>
</organism>
<evidence type="ECO:0000259" key="2">
    <source>
        <dbReference type="Pfam" id="PF08547"/>
    </source>
</evidence>
<evidence type="ECO:0000313" key="5">
    <source>
        <dbReference type="Proteomes" id="UP000050497"/>
    </source>
</evidence>
<dbReference type="InterPro" id="IPR013857">
    <property type="entry name" value="NADH-UbQ_OxRdtase-assoc_prot30"/>
</dbReference>
<evidence type="ECO:0000313" key="3">
    <source>
        <dbReference type="EMBL" id="KPQ09710.1"/>
    </source>
</evidence>
<dbReference type="Pfam" id="PF08547">
    <property type="entry name" value="CIA30"/>
    <property type="match status" value="1"/>
</dbReference>
<proteinExistence type="inferred from homology"/>
<dbReference type="Proteomes" id="UP000050497">
    <property type="component" value="Unassembled WGS sequence"/>
</dbReference>
<dbReference type="Proteomes" id="UP000182800">
    <property type="component" value="Unassembled WGS sequence"/>
</dbReference>
<name>A0A0P8A3A0_9HYPH</name>
<dbReference type="RefSeq" id="WP_074443980.1">
    <property type="nucleotide sequence ID" value="NZ_FMBM01000001.1"/>
</dbReference>
<dbReference type="AlphaFoldDB" id="A0A0P8A3A0"/>
<evidence type="ECO:0000256" key="1">
    <source>
        <dbReference type="ARBA" id="ARBA00007884"/>
    </source>
</evidence>
<accession>A0A0P8A3A0</accession>
<reference evidence="3 5" key="1">
    <citation type="submission" date="2015-09" db="EMBL/GenBank/DDBJ databases">
        <title>Identification and resolution of microdiversity through metagenomic sequencing of parallel consortia.</title>
        <authorList>
            <person name="Nelson W.C."/>
            <person name="Romine M.F."/>
            <person name="Lindemann S.R."/>
        </authorList>
    </citation>
    <scope>NUCLEOTIDE SEQUENCE [LARGE SCALE GENOMIC DNA]</scope>
    <source>
        <strain evidence="3">HL-109</strain>
    </source>
</reference>
<feature type="domain" description="NADH:ubiquinone oxidoreductase intermediate-associated protein 30" evidence="2">
    <location>
        <begin position="18"/>
        <end position="154"/>
    </location>
</feature>
<dbReference type="STRING" id="1653334.GA0071312_1204"/>
<dbReference type="PATRIC" id="fig|1653334.4.peg.510"/>
<dbReference type="PANTHER" id="PTHR13194:SF19">
    <property type="entry name" value="NAD(P)-BINDING ROSSMANN-FOLD SUPERFAMILY PROTEIN"/>
    <property type="match status" value="1"/>
</dbReference>
<keyword evidence="6" id="KW-1185">Reference proteome</keyword>
<protein>
    <submittedName>
        <fullName evidence="3">Complex I intermediate-associated protein 30 (CIA30)</fullName>
    </submittedName>
</protein>
<evidence type="ECO:0000313" key="6">
    <source>
        <dbReference type="Proteomes" id="UP000182800"/>
    </source>
</evidence>
<gene>
    <name evidence="4" type="ORF">GA0071312_1204</name>
    <name evidence="3" type="ORF">HLUCCO17_13790</name>
</gene>
<dbReference type="InterPro" id="IPR008979">
    <property type="entry name" value="Galactose-bd-like_sf"/>
</dbReference>
<dbReference type="SUPFAM" id="SSF49785">
    <property type="entry name" value="Galactose-binding domain-like"/>
    <property type="match status" value="1"/>
</dbReference>
<dbReference type="InterPro" id="IPR039131">
    <property type="entry name" value="NDUFAF1"/>
</dbReference>